<dbReference type="Proteomes" id="UP000005239">
    <property type="component" value="Unassembled WGS sequence"/>
</dbReference>
<protein>
    <submittedName>
        <fullName evidence="1">Uncharacterized protein</fullName>
    </submittedName>
</protein>
<proteinExistence type="predicted"/>
<accession>A0A2A6BNT7</accession>
<reference evidence="2" key="1">
    <citation type="journal article" date="2008" name="Nat. Genet.">
        <title>The Pristionchus pacificus genome provides a unique perspective on nematode lifestyle and parasitism.</title>
        <authorList>
            <person name="Dieterich C."/>
            <person name="Clifton S.W."/>
            <person name="Schuster L.N."/>
            <person name="Chinwalla A."/>
            <person name="Delehaunty K."/>
            <person name="Dinkelacker I."/>
            <person name="Fulton L."/>
            <person name="Fulton R."/>
            <person name="Godfrey J."/>
            <person name="Minx P."/>
            <person name="Mitreva M."/>
            <person name="Roeseler W."/>
            <person name="Tian H."/>
            <person name="Witte H."/>
            <person name="Yang S.P."/>
            <person name="Wilson R.K."/>
            <person name="Sommer R.J."/>
        </authorList>
    </citation>
    <scope>NUCLEOTIDE SEQUENCE [LARGE SCALE GENOMIC DNA]</scope>
    <source>
        <strain evidence="2">PS312</strain>
    </source>
</reference>
<dbReference type="AlphaFoldDB" id="A0A2A6BNT7"/>
<organism evidence="1 2">
    <name type="scientific">Pristionchus pacificus</name>
    <name type="common">Parasitic nematode worm</name>
    <dbReference type="NCBI Taxonomy" id="54126"/>
    <lineage>
        <taxon>Eukaryota</taxon>
        <taxon>Metazoa</taxon>
        <taxon>Ecdysozoa</taxon>
        <taxon>Nematoda</taxon>
        <taxon>Chromadorea</taxon>
        <taxon>Rhabditida</taxon>
        <taxon>Rhabditina</taxon>
        <taxon>Diplogasteromorpha</taxon>
        <taxon>Diplogasteroidea</taxon>
        <taxon>Neodiplogasteridae</taxon>
        <taxon>Pristionchus</taxon>
    </lineage>
</organism>
<reference evidence="1" key="2">
    <citation type="submission" date="2022-06" db="UniProtKB">
        <authorList>
            <consortium name="EnsemblMetazoa"/>
        </authorList>
    </citation>
    <scope>IDENTIFICATION</scope>
    <source>
        <strain evidence="1">PS312</strain>
    </source>
</reference>
<gene>
    <name evidence="1" type="primary">WBGene00272039</name>
</gene>
<sequence length="207" mass="23014">MPPKRKSTSKQPVRAAKTAREEGEGSSATTVHDTSVNLDTLPQVSMDLICSVLVAGGLFVEMKNLRKANRGCKRAVDFYLESRANIPPIKSIRIFDLASSQTNFKVEIILRKASLPLHPRLYDLRYRIASKANQGKMVSITIQARNANDPVIDAIADALSNTIDEAFIEKPRFDSELRNFNRVLGKAKVKSLRTILFDNYGVVDHTG</sequence>
<keyword evidence="2" id="KW-1185">Reference proteome</keyword>
<name>A0A2A6BNT7_PRIPA</name>
<accession>A0A8R1ULW7</accession>
<dbReference type="EnsemblMetazoa" id="PPA33670.1">
    <property type="protein sequence ID" value="PPA33670.1"/>
    <property type="gene ID" value="WBGene00272039"/>
</dbReference>
<evidence type="ECO:0000313" key="1">
    <source>
        <dbReference type="EnsemblMetazoa" id="PPA33670.1"/>
    </source>
</evidence>
<evidence type="ECO:0000313" key="2">
    <source>
        <dbReference type="Proteomes" id="UP000005239"/>
    </source>
</evidence>